<dbReference type="EMBL" id="VSSQ01125495">
    <property type="protein sequence ID" value="MPN55830.1"/>
    <property type="molecule type" value="Genomic_DNA"/>
</dbReference>
<evidence type="ECO:0000313" key="1">
    <source>
        <dbReference type="EMBL" id="MPN55830.1"/>
    </source>
</evidence>
<accession>A0A645IY72</accession>
<dbReference type="AlphaFoldDB" id="A0A645IY72"/>
<protein>
    <submittedName>
        <fullName evidence="1">Uncharacterized protein</fullName>
    </submittedName>
</protein>
<sequence>MHCGTPLQVVTNEVVGMCYDMRIGEHAAVHSCPEEHCKNSEGIAKAHPAYYNGRCDDKQRCRHAKPALWRATYACGMDTAGNGAAMPCF</sequence>
<reference evidence="1" key="1">
    <citation type="submission" date="2019-08" db="EMBL/GenBank/DDBJ databases">
        <authorList>
            <person name="Kucharzyk K."/>
            <person name="Murdoch R.W."/>
            <person name="Higgins S."/>
            <person name="Loffler F."/>
        </authorList>
    </citation>
    <scope>NUCLEOTIDE SEQUENCE</scope>
</reference>
<organism evidence="1">
    <name type="scientific">bioreactor metagenome</name>
    <dbReference type="NCBI Taxonomy" id="1076179"/>
    <lineage>
        <taxon>unclassified sequences</taxon>
        <taxon>metagenomes</taxon>
        <taxon>ecological metagenomes</taxon>
    </lineage>
</organism>
<name>A0A645IY72_9ZZZZ</name>
<gene>
    <name evidence="1" type="ORF">SDC9_203514</name>
</gene>
<proteinExistence type="predicted"/>
<comment type="caution">
    <text evidence="1">The sequence shown here is derived from an EMBL/GenBank/DDBJ whole genome shotgun (WGS) entry which is preliminary data.</text>
</comment>